<evidence type="ECO:0000313" key="1">
    <source>
        <dbReference type="EMBL" id="MET3772971.1"/>
    </source>
</evidence>
<dbReference type="EMBL" id="JBEPNJ010000010">
    <property type="protein sequence ID" value="MET3772971.1"/>
    <property type="molecule type" value="Genomic_DNA"/>
</dbReference>
<keyword evidence="2" id="KW-1185">Reference proteome</keyword>
<evidence type="ECO:0000313" key="2">
    <source>
        <dbReference type="Proteomes" id="UP001549207"/>
    </source>
</evidence>
<protein>
    <submittedName>
        <fullName evidence="1">FAD/FMN-containing dehydrogenase</fullName>
    </submittedName>
</protein>
<reference evidence="1" key="1">
    <citation type="submission" date="2024-06" db="EMBL/GenBank/DDBJ databases">
        <title>Genomic Encyclopedia of Type Strains, Phase IV (KMG-IV): sequencing the most valuable type-strain genomes for metagenomic binning, comparative biology and taxonomic classification.</title>
        <authorList>
            <person name="Goeker M."/>
        </authorList>
    </citation>
    <scope>NUCLEOTIDE SEQUENCE</scope>
    <source>
        <strain evidence="1">SJCon</strain>
    </source>
</reference>
<name>A0ACC6TGU0_9MICC</name>
<dbReference type="Proteomes" id="UP001549207">
    <property type="component" value="Unassembled WGS sequence"/>
</dbReference>
<gene>
    <name evidence="1" type="ORF">ABIC98_002631</name>
</gene>
<sequence>MVSPKVTTPLIIQGDVLYPDDSEFDATAKIWDGRHLQRPSIIARCINAEDVGTSIRYARDNHLEISVRSGGHNPNGYATNDGGIVLDLRLMNAIHIDTSAGRARVGGGVIAGDLVQEAARHGLAAVTGMHPKVGFCGLALNGGVGFLTPLYGLASDNILAATLVTATGDLIRCSEDERPELFWAIRGAGPNFGVVTEVEVALHELPRQMLAGFMTWEPAVDELAGLLASILDALNAMADHLYPSVFVSLDEDRAPAITVCVGHLGNHDVAKQDMERLRGLGRPVSDSIVVRSYDEVVMLNAEVGSFEDGMSNLWIDREIAVSNKRFAEAVAANLDKFISEPSNGSSVKLEIEGIPFANPKGTPARHRDAMGVLAVAEWNGTSHGGAKYPERARELDAALLRAGATTSKFGLLNNNSEVTPEMVAEVYTPEVYRRLAAVKREYDPENRFHRNYNIAPERS</sequence>
<comment type="caution">
    <text evidence="1">The sequence shown here is derived from an EMBL/GenBank/DDBJ whole genome shotgun (WGS) entry which is preliminary data.</text>
</comment>
<accession>A0ACC6TGU0</accession>
<organism evidence="1 2">
    <name type="scientific">Arthrobacter nitrophenolicus</name>
    <dbReference type="NCBI Taxonomy" id="683150"/>
    <lineage>
        <taxon>Bacteria</taxon>
        <taxon>Bacillati</taxon>
        <taxon>Actinomycetota</taxon>
        <taxon>Actinomycetes</taxon>
        <taxon>Micrococcales</taxon>
        <taxon>Micrococcaceae</taxon>
        <taxon>Arthrobacter</taxon>
    </lineage>
</organism>
<proteinExistence type="predicted"/>